<evidence type="ECO:0000313" key="4">
    <source>
        <dbReference type="Proteomes" id="UP000176938"/>
    </source>
</evidence>
<feature type="transmembrane region" description="Helical" evidence="1">
    <location>
        <begin position="6"/>
        <end position="26"/>
    </location>
</feature>
<protein>
    <recommendedName>
        <fullName evidence="2">Mce/MlaD domain-containing protein</fullName>
    </recommendedName>
</protein>
<dbReference type="PANTHER" id="PTHR33371">
    <property type="entry name" value="INTERMEMBRANE PHOSPHOLIPID TRANSPORT SYSTEM BINDING PROTEIN MLAD-RELATED"/>
    <property type="match status" value="1"/>
</dbReference>
<dbReference type="AlphaFoldDB" id="A0A1F4RD47"/>
<dbReference type="Proteomes" id="UP000176938">
    <property type="component" value="Unassembled WGS sequence"/>
</dbReference>
<dbReference type="EMBL" id="METP01000028">
    <property type="protein sequence ID" value="OGC06111.1"/>
    <property type="molecule type" value="Genomic_DNA"/>
</dbReference>
<organism evidence="3 4">
    <name type="scientific">candidate division WOR-1 bacterium RIFCSPLOWO2_02_FULL_46_20</name>
    <dbReference type="NCBI Taxonomy" id="1802567"/>
    <lineage>
        <taxon>Bacteria</taxon>
        <taxon>Bacillati</taxon>
        <taxon>Saganbacteria</taxon>
    </lineage>
</organism>
<keyword evidence="1" id="KW-1133">Transmembrane helix</keyword>
<reference evidence="3 4" key="1">
    <citation type="journal article" date="2016" name="Nat. Commun.">
        <title>Thousands of microbial genomes shed light on interconnected biogeochemical processes in an aquifer system.</title>
        <authorList>
            <person name="Anantharaman K."/>
            <person name="Brown C.T."/>
            <person name="Hug L.A."/>
            <person name="Sharon I."/>
            <person name="Castelle C.J."/>
            <person name="Probst A.J."/>
            <person name="Thomas B.C."/>
            <person name="Singh A."/>
            <person name="Wilkins M.J."/>
            <person name="Karaoz U."/>
            <person name="Brodie E.L."/>
            <person name="Williams K.H."/>
            <person name="Hubbard S.S."/>
            <person name="Banfield J.F."/>
        </authorList>
    </citation>
    <scope>NUCLEOTIDE SEQUENCE [LARGE SCALE GENOMIC DNA]</scope>
</reference>
<dbReference type="InterPro" id="IPR003399">
    <property type="entry name" value="Mce/MlaD"/>
</dbReference>
<dbReference type="PANTHER" id="PTHR33371:SF4">
    <property type="entry name" value="INTERMEMBRANE PHOSPHOLIPID TRANSPORT SYSTEM BINDING PROTEIN MLAD"/>
    <property type="match status" value="1"/>
</dbReference>
<keyword evidence="1" id="KW-0812">Transmembrane</keyword>
<evidence type="ECO:0000313" key="3">
    <source>
        <dbReference type="EMBL" id="OGC06111.1"/>
    </source>
</evidence>
<name>A0A1F4RD47_UNCSA</name>
<evidence type="ECO:0000259" key="2">
    <source>
        <dbReference type="Pfam" id="PF02470"/>
    </source>
</evidence>
<gene>
    <name evidence="3" type="ORF">A3H38_01395</name>
</gene>
<accession>A0A1F4RD47</accession>
<sequence>MSLSTHAKIGLLTLVSLIVLGGIIIWKTEIFMVSHGYEMIGSFADIEGLTIGSEVRYRGLKIGKIMSIDPGPFDIRISAVIDKSIKMPDDSVLRVAYDGIVGQKYLQIRPGTSETLYVSPMILYGIKTSAIVDFVDIGAQSLEEGKAILKEIRTMIQDPQLKGAFYRTVFTADKVAGDLDKLTSELRLTNKGIKDIVTDEDFQMNIKGTIKETEQTLSSANKFFNAVGSMNMRVSAGLDIGNVANAVKGNVDVVQSDDKYFRLGLGEGPTRQLGLLDVLFNSKVGDNFGFRLGVINNQLGGGVAVYPNNRTTWRGDVYDINNTTLAGARLNPKIRLGYEYELRDYMDLAIKGDDLLNVTTRNITFGILVKPPGDRLY</sequence>
<dbReference type="InterPro" id="IPR052336">
    <property type="entry name" value="MlaD_Phospholipid_Transporter"/>
</dbReference>
<keyword evidence="1" id="KW-0472">Membrane</keyword>
<proteinExistence type="predicted"/>
<evidence type="ECO:0000256" key="1">
    <source>
        <dbReference type="SAM" id="Phobius"/>
    </source>
</evidence>
<dbReference type="Pfam" id="PF02470">
    <property type="entry name" value="MlaD"/>
    <property type="match status" value="1"/>
</dbReference>
<comment type="caution">
    <text evidence="3">The sequence shown here is derived from an EMBL/GenBank/DDBJ whole genome shotgun (WGS) entry which is preliminary data.</text>
</comment>
<feature type="domain" description="Mce/MlaD" evidence="2">
    <location>
        <begin position="36"/>
        <end position="111"/>
    </location>
</feature>